<dbReference type="SUPFAM" id="SSF81383">
    <property type="entry name" value="F-box domain"/>
    <property type="match status" value="1"/>
</dbReference>
<dbReference type="InterPro" id="IPR001810">
    <property type="entry name" value="F-box_dom"/>
</dbReference>
<dbReference type="InterPro" id="IPR006527">
    <property type="entry name" value="F-box-assoc_dom_typ1"/>
</dbReference>
<dbReference type="Pfam" id="PF07734">
    <property type="entry name" value="FBA_1"/>
    <property type="match status" value="1"/>
</dbReference>
<dbReference type="Gene3D" id="1.20.1280.50">
    <property type="match status" value="1"/>
</dbReference>
<dbReference type="AlphaFoldDB" id="A0A5J5BGY3"/>
<dbReference type="NCBIfam" id="TIGR01640">
    <property type="entry name" value="F_box_assoc_1"/>
    <property type="match status" value="1"/>
</dbReference>
<dbReference type="Proteomes" id="UP000325577">
    <property type="component" value="Linkage Group LG12"/>
</dbReference>
<dbReference type="OrthoDB" id="605328at2759"/>
<dbReference type="InterPro" id="IPR055290">
    <property type="entry name" value="At3g26010-like"/>
</dbReference>
<dbReference type="Pfam" id="PF12937">
    <property type="entry name" value="F-box-like"/>
    <property type="match status" value="1"/>
</dbReference>
<evidence type="ECO:0000313" key="2">
    <source>
        <dbReference type="EMBL" id="KAA8541520.1"/>
    </source>
</evidence>
<dbReference type="CDD" id="cd22157">
    <property type="entry name" value="F-box_AtFBW1-like"/>
    <property type="match status" value="1"/>
</dbReference>
<accession>A0A5J5BGY3</accession>
<dbReference type="PANTHER" id="PTHR35546">
    <property type="entry name" value="F-BOX PROTEIN INTERACTION DOMAIN PROTEIN-RELATED"/>
    <property type="match status" value="1"/>
</dbReference>
<reference evidence="2 3" key="1">
    <citation type="submission" date="2019-09" db="EMBL/GenBank/DDBJ databases">
        <title>A chromosome-level genome assembly of the Chinese tupelo Nyssa sinensis.</title>
        <authorList>
            <person name="Yang X."/>
            <person name="Kang M."/>
            <person name="Yang Y."/>
            <person name="Xiong H."/>
            <person name="Wang M."/>
            <person name="Zhang Z."/>
            <person name="Wang Z."/>
            <person name="Wu H."/>
            <person name="Ma T."/>
            <person name="Liu J."/>
            <person name="Xi Z."/>
        </authorList>
    </citation>
    <scope>NUCLEOTIDE SEQUENCE [LARGE SCALE GENOMIC DNA]</scope>
    <source>
        <strain evidence="2">J267</strain>
        <tissue evidence="2">Leaf</tissue>
    </source>
</reference>
<evidence type="ECO:0000259" key="1">
    <source>
        <dbReference type="SMART" id="SM00256"/>
    </source>
</evidence>
<organism evidence="2 3">
    <name type="scientific">Nyssa sinensis</name>
    <dbReference type="NCBI Taxonomy" id="561372"/>
    <lineage>
        <taxon>Eukaryota</taxon>
        <taxon>Viridiplantae</taxon>
        <taxon>Streptophyta</taxon>
        <taxon>Embryophyta</taxon>
        <taxon>Tracheophyta</taxon>
        <taxon>Spermatophyta</taxon>
        <taxon>Magnoliopsida</taxon>
        <taxon>eudicotyledons</taxon>
        <taxon>Gunneridae</taxon>
        <taxon>Pentapetalae</taxon>
        <taxon>asterids</taxon>
        <taxon>Cornales</taxon>
        <taxon>Nyssaceae</taxon>
        <taxon>Nyssa</taxon>
    </lineage>
</organism>
<feature type="domain" description="F-box" evidence="1">
    <location>
        <begin position="24"/>
        <end position="63"/>
    </location>
</feature>
<dbReference type="SMART" id="SM00256">
    <property type="entry name" value="FBOX"/>
    <property type="match status" value="1"/>
</dbReference>
<keyword evidence="3" id="KW-1185">Reference proteome</keyword>
<dbReference type="InterPro" id="IPR036047">
    <property type="entry name" value="F-box-like_dom_sf"/>
</dbReference>
<protein>
    <recommendedName>
        <fullName evidence="1">F-box domain-containing protein</fullName>
    </recommendedName>
</protein>
<sequence>MKKVDQMIPWLNHCRKRAVVIFEGNDDVFIEILIRLPIKSLLKCKCVCKWWRHLISDPFFIRKYSLRNPHHRVSGFYLQKFLLLQLYSELKFIAFDGQNEAAPQPSLSFIEDERGVCIQHSCNGLLICSSFRCHEEDRIYYICKPTTKQYFPLPRVECKTVICINIAFDPNKSPNYSMICICDSKVSAYHRQIKIYNSDTGSWRVSGNPFFASDDMLFNRGVFWNGALHWVGRGDLSLRFDVEREVLVRMPMPPIHEGWVERRLGYFGESGGHLYLIEIYGPNTAAFDVMEMNRDYSGWFVKYHVNLNEVAGEYPAMLRENVQEIHRFVFSIMHMIHRGVGKKEETLMVLHIPGKFISYNLMDQTFKDLRDISDDLLSLGLEYSWEGVHPYTNTLSYI</sequence>
<evidence type="ECO:0000313" key="3">
    <source>
        <dbReference type="Proteomes" id="UP000325577"/>
    </source>
</evidence>
<name>A0A5J5BGY3_9ASTE</name>
<gene>
    <name evidence="2" type="ORF">F0562_022672</name>
</gene>
<dbReference type="EMBL" id="CM018035">
    <property type="protein sequence ID" value="KAA8541520.1"/>
    <property type="molecule type" value="Genomic_DNA"/>
</dbReference>
<dbReference type="PANTHER" id="PTHR35546:SF115">
    <property type="entry name" value="F-BOX DOMAIN-CONTAINING PROTEIN"/>
    <property type="match status" value="1"/>
</dbReference>
<proteinExistence type="predicted"/>
<dbReference type="InterPro" id="IPR017451">
    <property type="entry name" value="F-box-assoc_interact_dom"/>
</dbReference>